<gene>
    <name evidence="1" type="ORF">KZJ38_07550</name>
</gene>
<dbReference type="EMBL" id="CP080095">
    <property type="protein sequence ID" value="QYD70152.1"/>
    <property type="molecule type" value="Genomic_DNA"/>
</dbReference>
<accession>A0ABX8US24</accession>
<evidence type="ECO:0000313" key="2">
    <source>
        <dbReference type="Proteomes" id="UP000826462"/>
    </source>
</evidence>
<reference evidence="1 2" key="1">
    <citation type="submission" date="2021-07" db="EMBL/GenBank/DDBJ databases">
        <title>Paraburkholderia edwinii protects Aspergillus sp. from phenazines by acting as a toxin sponge.</title>
        <authorList>
            <person name="Dahlstrom K.M."/>
            <person name="Newman D.K."/>
        </authorList>
    </citation>
    <scope>NUCLEOTIDE SEQUENCE [LARGE SCALE GENOMIC DNA]</scope>
    <source>
        <strain evidence="1 2">Pe01</strain>
    </source>
</reference>
<keyword evidence="2" id="KW-1185">Reference proteome</keyword>
<organism evidence="1 2">
    <name type="scientific">Paraburkholderia edwinii</name>
    <dbReference type="NCBI Taxonomy" id="2861782"/>
    <lineage>
        <taxon>Bacteria</taxon>
        <taxon>Pseudomonadati</taxon>
        <taxon>Pseudomonadota</taxon>
        <taxon>Betaproteobacteria</taxon>
        <taxon>Burkholderiales</taxon>
        <taxon>Burkholderiaceae</taxon>
        <taxon>Paraburkholderia</taxon>
    </lineage>
</organism>
<protein>
    <submittedName>
        <fullName evidence="1">Uncharacterized protein</fullName>
    </submittedName>
</protein>
<dbReference type="RefSeq" id="WP_219799479.1">
    <property type="nucleotide sequence ID" value="NZ_CP080095.1"/>
</dbReference>
<evidence type="ECO:0000313" key="1">
    <source>
        <dbReference type="EMBL" id="QYD70152.1"/>
    </source>
</evidence>
<name>A0ABX8US24_9BURK</name>
<sequence>MRTLYLGVFMTAPIGVRNNNPGNLVYGAGFDGEEEGEGGFGSYPTPVAGGSALIKNLVAYSTKHGLNTVEGIVGRWAPPNENDTNAYAANVANSLGVGATDTLNMQDPGTLAKLATAISKQEGNGAVYNAEFYSALTGNNPELAAYIASAKLPAFSKSMARANAYRSNPNASGEPAMNVDDTSAIDAVWNQGPVIEQAAALQAGQELAAQTRWAGMGESFVDALVNGTVTGALVDITQRGEADPNFKITPELFDQMTQNGVLQNKELSDYVSGAINTDDFNRRMELAQERADFFQRAANTSGLQAMGNGASQLLGGMADPVAVIATMGAGWAASAARAGFTTTALSRAVSGAAGGAVGNVAVGAFVGGAQNQTLGWSDILSQGIQGAALGALGHAASAYHDPVMAGVGENLQETMKRGLDNDWNKGRQNLTNPLNEFDNGLSTSMSDYRTARHVNATNEPDFAPRANRASIAESLGYAPEPTLPDARYQALHDSGVVMELRSADDLKRVSAFQAKYGTDIPEDAKAFYSPQDDRVYVFRDRLTPEEAADPQGLLMHEVGVHYGLERSVGTERYNTLLESLDTSTDPKVLEAKARIPADTPAYLRGEETLGYLVEKHPTLGVVQSIVSNVKNWLRENIPAFRRMSLTTNDVIQYIKGSLKNVQREGRLSSDLTLPYVWHGSPVAGIDKLDLAYAGTGEGNAAFGFGHYVTTEKGTAIDYRNKESARRGLDGNEGGLYQLKMLADPEQMLAWDRPVSEQPQLHEALQRAGVRDLSGTGGDAYDRLTKKLGSQQSASDALNAVGIPGVKYATGRSRSSEVVNHNFVLFSNDHLDITNRYSRNVKPMYPSNAGPVQLRLSKAAQDVTDAARAWDDTPTPESKLQRERLSNWYNEQRVKLGADKVSTWIDSPGLIVQRSASKVARFIGAHLFEDGTGIGKRESTVALQYEMMQAGYKHAALPTIQENLTKGFTAAEKLQYMLGFGKAAEDRVHREVAVERLAHRAANEAGVKFQSTAPAHIQAMAKALDDFYDNVTSDGKLAGNPYAEAVRGGGFVGFMPYAWDWETISRAYGGDQPRFAAFHENLTQQYTERVVDPAVTDLLKKNPQATPAEVDALRNKLKAKVADLVDNKVSMLMADPQSRIEHFDNAFETIAGDLLKENFDGQVIDPTLLQQFKEQLADIRKDRSRTELDLTREVNGVSLLDFMDYNGERMVTQGAHRFAGLNALARKGYIDIADKDGAIEAARKDGATPEELQALDFGFRAFGMGQLRNSERAGFATLRNFTYAATMGKLGLSVLADASNVVAASGMTGFFRAMGNAFSKDSEFLKQMAIDAPSLLGQDYRLHSLTPDMHAEGRVMIGEGSNLNRVSQRAAQLTSYLNGSNLIGKMLHRGFLPVFAEDMLRTINGEAGGMTTRRLADVGLDSGMLARIKGQLDQFDAGRERGGRINWDKWDDQEAADMLVEAMHRGTFQTFQRAMVGEAPMWLSESKAGALFGQFRRYGIVSTEKQLARNVSIGDTNSMAAFAFGTTWAAMLYYSRLQLNTLGKTDAEKAKYIKDNTGGFKLAAGVFTLMNMSGVLPDAINLGELVFGGNSYQQTSGSPVASMGYLGNVGKAAHSVGSLVTGQSTNHGTDFRNILRIAPLSNSIVGTYISNSSRH</sequence>
<proteinExistence type="predicted"/>
<dbReference type="Proteomes" id="UP000826462">
    <property type="component" value="Chromosome 1"/>
</dbReference>